<dbReference type="EMBL" id="BK032547">
    <property type="protein sequence ID" value="DAF46932.1"/>
    <property type="molecule type" value="Genomic_DNA"/>
</dbReference>
<organism evidence="1">
    <name type="scientific">Siphoviridae sp. ctBAZ2</name>
    <dbReference type="NCBI Taxonomy" id="2827801"/>
    <lineage>
        <taxon>Viruses</taxon>
        <taxon>Duplodnaviria</taxon>
        <taxon>Heunggongvirae</taxon>
        <taxon>Uroviricota</taxon>
        <taxon>Caudoviricetes</taxon>
    </lineage>
</organism>
<name>A0A8S5S7B3_9CAUD</name>
<sequence length="29" mass="3465">MNKNKKRSDSLFQTFPRAILIVIRLPQSY</sequence>
<protein>
    <submittedName>
        <fullName evidence="1">YejG-like protein</fullName>
    </submittedName>
</protein>
<reference evidence="1" key="1">
    <citation type="journal article" date="2021" name="Proc. Natl. Acad. Sci. U.S.A.">
        <title>A Catalog of Tens of Thousands of Viruses from Human Metagenomes Reveals Hidden Associations with Chronic Diseases.</title>
        <authorList>
            <person name="Tisza M.J."/>
            <person name="Buck C.B."/>
        </authorList>
    </citation>
    <scope>NUCLEOTIDE SEQUENCE</scope>
    <source>
        <strain evidence="1">CtBAZ2</strain>
    </source>
</reference>
<accession>A0A8S5S7B3</accession>
<evidence type="ECO:0000313" key="1">
    <source>
        <dbReference type="EMBL" id="DAF46932.1"/>
    </source>
</evidence>
<proteinExistence type="predicted"/>